<evidence type="ECO:0000259" key="5">
    <source>
        <dbReference type="Pfam" id="PF10342"/>
    </source>
</evidence>
<keyword evidence="7" id="KW-1185">Reference proteome</keyword>
<sequence>MKFSVSAVLAFAAAVLAQPVLLNSNYQITEGEPFTLKWGNAQGPVTVTLMTGDSKNLKEVTDLTTGVTDSEYTFTLTDLPSGTYAIKITDDSGTPNYSPQFQYQGSATLTSSTSRSASVSRTSTRASTSNASSSSSSESESTSTTSSEASSSTSSFTTTTSQAPSTTRGATTTPTSTIPDLNNGQRFASPLGFVLVTVAALIFFN</sequence>
<gene>
    <name evidence="6" type="ORF">C8A01DRAFT_32221</name>
</gene>
<keyword evidence="1 4" id="KW-0732">Signal</keyword>
<evidence type="ECO:0000256" key="3">
    <source>
        <dbReference type="SAM" id="Phobius"/>
    </source>
</evidence>
<proteinExistence type="predicted"/>
<evidence type="ECO:0000313" key="7">
    <source>
        <dbReference type="Proteomes" id="UP001303115"/>
    </source>
</evidence>
<evidence type="ECO:0000256" key="4">
    <source>
        <dbReference type="SAM" id="SignalP"/>
    </source>
</evidence>
<dbReference type="PANTHER" id="PTHR40633">
    <property type="entry name" value="MATRIX PROTEIN, PUTATIVE (AFU_ORTHOLOGUE AFUA_8G05410)-RELATED"/>
    <property type="match status" value="1"/>
</dbReference>
<organism evidence="6 7">
    <name type="scientific">Parachaetomium inaequale</name>
    <dbReference type="NCBI Taxonomy" id="2588326"/>
    <lineage>
        <taxon>Eukaryota</taxon>
        <taxon>Fungi</taxon>
        <taxon>Dikarya</taxon>
        <taxon>Ascomycota</taxon>
        <taxon>Pezizomycotina</taxon>
        <taxon>Sordariomycetes</taxon>
        <taxon>Sordariomycetidae</taxon>
        <taxon>Sordariales</taxon>
        <taxon>Chaetomiaceae</taxon>
        <taxon>Parachaetomium</taxon>
    </lineage>
</organism>
<dbReference type="InterPro" id="IPR018466">
    <property type="entry name" value="Kre9/Knh1-like_N"/>
</dbReference>
<evidence type="ECO:0000313" key="6">
    <source>
        <dbReference type="EMBL" id="KAK4043692.1"/>
    </source>
</evidence>
<dbReference type="EMBL" id="MU854325">
    <property type="protein sequence ID" value="KAK4043692.1"/>
    <property type="molecule type" value="Genomic_DNA"/>
</dbReference>
<reference evidence="7" key="1">
    <citation type="journal article" date="2023" name="Mol. Phylogenet. Evol.">
        <title>Genome-scale phylogeny and comparative genomics of the fungal order Sordariales.</title>
        <authorList>
            <person name="Hensen N."/>
            <person name="Bonometti L."/>
            <person name="Westerberg I."/>
            <person name="Brannstrom I.O."/>
            <person name="Guillou S."/>
            <person name="Cros-Aarteil S."/>
            <person name="Calhoun S."/>
            <person name="Haridas S."/>
            <person name="Kuo A."/>
            <person name="Mondo S."/>
            <person name="Pangilinan J."/>
            <person name="Riley R."/>
            <person name="LaButti K."/>
            <person name="Andreopoulos B."/>
            <person name="Lipzen A."/>
            <person name="Chen C."/>
            <person name="Yan M."/>
            <person name="Daum C."/>
            <person name="Ng V."/>
            <person name="Clum A."/>
            <person name="Steindorff A."/>
            <person name="Ohm R.A."/>
            <person name="Martin F."/>
            <person name="Silar P."/>
            <person name="Natvig D.O."/>
            <person name="Lalanne C."/>
            <person name="Gautier V."/>
            <person name="Ament-Velasquez S.L."/>
            <person name="Kruys A."/>
            <person name="Hutchinson M.I."/>
            <person name="Powell A.J."/>
            <person name="Barry K."/>
            <person name="Miller A.N."/>
            <person name="Grigoriev I.V."/>
            <person name="Debuchy R."/>
            <person name="Gladieux P."/>
            <person name="Hiltunen Thoren M."/>
            <person name="Johannesson H."/>
        </authorList>
    </citation>
    <scope>NUCLEOTIDE SEQUENCE [LARGE SCALE GENOMIC DNA]</scope>
    <source>
        <strain evidence="7">CBS 284.82</strain>
    </source>
</reference>
<evidence type="ECO:0000256" key="2">
    <source>
        <dbReference type="SAM" id="MobiDB-lite"/>
    </source>
</evidence>
<dbReference type="AlphaFoldDB" id="A0AAN6PMW2"/>
<dbReference type="PANTHER" id="PTHR40633:SF1">
    <property type="entry name" value="GPI ANCHORED SERINE-THREONINE RICH PROTEIN (AFU_ORTHOLOGUE AFUA_1G03630)"/>
    <property type="match status" value="1"/>
</dbReference>
<accession>A0AAN6PMW2</accession>
<dbReference type="Pfam" id="PF10342">
    <property type="entry name" value="Kre9_KNH"/>
    <property type="match status" value="1"/>
</dbReference>
<dbReference type="Proteomes" id="UP001303115">
    <property type="component" value="Unassembled WGS sequence"/>
</dbReference>
<name>A0AAN6PMW2_9PEZI</name>
<protein>
    <submittedName>
        <fullName evidence="6">Ser-Thr-rich glycosyl-phosphatidyl-inositol-anchored membrane family-domain-containing protein</fullName>
    </submittedName>
</protein>
<feature type="transmembrane region" description="Helical" evidence="3">
    <location>
        <begin position="187"/>
        <end position="204"/>
    </location>
</feature>
<feature type="domain" description="Yeast cell wall synthesis Kre9/Knh1-like N-terminal" evidence="5">
    <location>
        <begin position="24"/>
        <end position="102"/>
    </location>
</feature>
<feature type="compositionally biased region" description="Low complexity" evidence="2">
    <location>
        <begin position="108"/>
        <end position="177"/>
    </location>
</feature>
<evidence type="ECO:0000256" key="1">
    <source>
        <dbReference type="ARBA" id="ARBA00022729"/>
    </source>
</evidence>
<feature type="signal peptide" evidence="4">
    <location>
        <begin position="1"/>
        <end position="17"/>
    </location>
</feature>
<keyword evidence="3" id="KW-0472">Membrane</keyword>
<dbReference type="InterPro" id="IPR052982">
    <property type="entry name" value="SRP1/TIP1-like"/>
</dbReference>
<keyword evidence="3" id="KW-0812">Transmembrane</keyword>
<keyword evidence="3" id="KW-1133">Transmembrane helix</keyword>
<feature type="region of interest" description="Disordered" evidence="2">
    <location>
        <begin position="108"/>
        <end position="184"/>
    </location>
</feature>
<feature type="chain" id="PRO_5042812804" evidence="4">
    <location>
        <begin position="18"/>
        <end position="205"/>
    </location>
</feature>
<comment type="caution">
    <text evidence="6">The sequence shown here is derived from an EMBL/GenBank/DDBJ whole genome shotgun (WGS) entry which is preliminary data.</text>
</comment>
<dbReference type="SUPFAM" id="SSF117074">
    <property type="entry name" value="Hypothetical protein PA1324"/>
    <property type="match status" value="1"/>
</dbReference>